<sequence length="342" mass="36456">MPAYLTLLASSANRVYQHSAPALAAAELAVTAPWASGIRASDLCGAGAVRFDADDLDELALAAQSSGLVTFELVGDLLRPVGLPSIEAMDDDLLTIPKYQGKTNESFTRLLLHVTLSQVSRPGPLDVLDPLAGRGTTLLAAWVAGHNGYGVEADDKAVDALAAFIKTYLRTKRLKHSAGVTPVRREGRTVGRRLDAEVRLAEPTHDRPAHPGLPTLRLTVFTGDTRTSAELYGKRQFDAIVTDAPYGVVHGARRGSESSRSAAALLAEAVPVWARQLRPGGAMGISWNTLSLGRADLVGMLADAGLEVRDEEPWRAFGHRVDQAIVRDLVVAVRPLQVPSGV</sequence>
<proteinExistence type="predicted"/>
<dbReference type="GO" id="GO:0032259">
    <property type="term" value="P:methylation"/>
    <property type="evidence" value="ECO:0007669"/>
    <property type="project" value="UniProtKB-KW"/>
</dbReference>
<dbReference type="EMBL" id="JAAMOZ010000001">
    <property type="protein sequence ID" value="NIH55552.1"/>
    <property type="molecule type" value="Genomic_DNA"/>
</dbReference>
<dbReference type="Gene3D" id="3.40.50.150">
    <property type="entry name" value="Vaccinia Virus protein VP39"/>
    <property type="match status" value="1"/>
</dbReference>
<evidence type="ECO:0000313" key="2">
    <source>
        <dbReference type="Proteomes" id="UP000749311"/>
    </source>
</evidence>
<keyword evidence="1" id="KW-0808">Transferase</keyword>
<protein>
    <submittedName>
        <fullName evidence="1">SAM-dependent methyltransferase</fullName>
    </submittedName>
</protein>
<dbReference type="InterPro" id="IPR029063">
    <property type="entry name" value="SAM-dependent_MTases_sf"/>
</dbReference>
<reference evidence="1 2" key="1">
    <citation type="submission" date="2020-02" db="EMBL/GenBank/DDBJ databases">
        <title>Sequencing the genomes of 1000 actinobacteria strains.</title>
        <authorList>
            <person name="Klenk H.-P."/>
        </authorList>
    </citation>
    <scope>NUCLEOTIDE SEQUENCE [LARGE SCALE GENOMIC DNA]</scope>
    <source>
        <strain evidence="1 2">DSM 19609</strain>
    </source>
</reference>
<dbReference type="Proteomes" id="UP000749311">
    <property type="component" value="Unassembled WGS sequence"/>
</dbReference>
<accession>A0ABX0SFU0</accession>
<evidence type="ECO:0000313" key="1">
    <source>
        <dbReference type="EMBL" id="NIH55552.1"/>
    </source>
</evidence>
<dbReference type="RefSeq" id="WP_167164005.1">
    <property type="nucleotide sequence ID" value="NZ_BAAAOO010000012.1"/>
</dbReference>
<keyword evidence="1" id="KW-0489">Methyltransferase</keyword>
<dbReference type="SUPFAM" id="SSF53335">
    <property type="entry name" value="S-adenosyl-L-methionine-dependent methyltransferases"/>
    <property type="match status" value="1"/>
</dbReference>
<organism evidence="1 2">
    <name type="scientific">Brooklawnia cerclae</name>
    <dbReference type="NCBI Taxonomy" id="349934"/>
    <lineage>
        <taxon>Bacteria</taxon>
        <taxon>Bacillati</taxon>
        <taxon>Actinomycetota</taxon>
        <taxon>Actinomycetes</taxon>
        <taxon>Propionibacteriales</taxon>
        <taxon>Propionibacteriaceae</taxon>
        <taxon>Brooklawnia</taxon>
    </lineage>
</organism>
<name>A0ABX0SFU0_9ACTN</name>
<gene>
    <name evidence="1" type="ORF">FB473_000197</name>
</gene>
<keyword evidence="2" id="KW-1185">Reference proteome</keyword>
<dbReference type="GO" id="GO:0008168">
    <property type="term" value="F:methyltransferase activity"/>
    <property type="evidence" value="ECO:0007669"/>
    <property type="project" value="UniProtKB-KW"/>
</dbReference>
<comment type="caution">
    <text evidence="1">The sequence shown here is derived from an EMBL/GenBank/DDBJ whole genome shotgun (WGS) entry which is preliminary data.</text>
</comment>